<evidence type="ECO:0000313" key="2">
    <source>
        <dbReference type="Proteomes" id="UP000012227"/>
    </source>
</evidence>
<dbReference type="AlphaFoldDB" id="N1W865"/>
<evidence type="ECO:0000313" key="1">
    <source>
        <dbReference type="EMBL" id="EMY71203.1"/>
    </source>
</evidence>
<dbReference type="Proteomes" id="UP000012227">
    <property type="component" value="Unassembled WGS sequence"/>
</dbReference>
<reference evidence="1 2" key="1">
    <citation type="submission" date="2013-03" db="EMBL/GenBank/DDBJ databases">
        <authorList>
            <person name="Harkins D.M."/>
            <person name="Durkin A.S."/>
            <person name="Brinkac L.M."/>
            <person name="Haft D.H."/>
            <person name="Selengut J.D."/>
            <person name="Sanka R."/>
            <person name="DePew J."/>
            <person name="Purushe J."/>
            <person name="Galloway R.L."/>
            <person name="Vinetz J.M."/>
            <person name="Sutton G.G."/>
            <person name="Nierman W.C."/>
            <person name="Fouts D.E."/>
        </authorList>
    </citation>
    <scope>NUCLEOTIDE SEQUENCE [LARGE SCALE GENOMIC DNA]</scope>
    <source>
        <strain evidence="1 2">Waz Holland</strain>
    </source>
</reference>
<organism evidence="1 2">
    <name type="scientific">Leptospira vanthielii serovar Holland str. Waz Holland = ATCC 700522</name>
    <dbReference type="NCBI Taxonomy" id="1218591"/>
    <lineage>
        <taxon>Bacteria</taxon>
        <taxon>Pseudomonadati</taxon>
        <taxon>Spirochaetota</taxon>
        <taxon>Spirochaetia</taxon>
        <taxon>Leptospirales</taxon>
        <taxon>Leptospiraceae</taxon>
        <taxon>Leptospira</taxon>
    </lineage>
</organism>
<dbReference type="RefSeq" id="WP_002977541.1">
    <property type="nucleotide sequence ID" value="NZ_AOGY02000017.1"/>
</dbReference>
<evidence type="ECO:0008006" key="3">
    <source>
        <dbReference type="Google" id="ProtNLM"/>
    </source>
</evidence>
<accession>N1W865</accession>
<proteinExistence type="predicted"/>
<name>N1W865_9LEPT</name>
<dbReference type="EMBL" id="AOGY02000017">
    <property type="protein sequence ID" value="EMY71203.1"/>
    <property type="molecule type" value="Genomic_DNA"/>
</dbReference>
<gene>
    <name evidence="1" type="ORF">LEP1GSC199_1569</name>
</gene>
<comment type="caution">
    <text evidence="1">The sequence shown here is derived from an EMBL/GenBank/DDBJ whole genome shotgun (WGS) entry which is preliminary data.</text>
</comment>
<protein>
    <recommendedName>
        <fullName evidence="3">Addiction module component</fullName>
    </recommendedName>
</protein>
<sequence>MSIDTKLTIADIQKMDFLDQIQTLGTIWDSIVETNQPIPLSIEEIKVLDERFANESSATGINWKFFKKNIQINTK</sequence>